<sequence length="909" mass="100517">MSTAVAPASGLSSSSPPSTPHRHSSPSLPATTTNTAPQRTPRYRHNLVPASVQLFQDRHAAEFAHLHSHRDGSEHRKMIEMEQARLEEERRVGREKRQTMAAVSAEERSREHSRAGWRPLSLLSRRHPVTKPPQLVSLGRQSQPPPGRQQYVDLASPAEVDMTPDLSSPLYSGVYSPDLALITPNQLGLALGCASPQHPDGKARSIPSSSAHESLQSSTYSWASSFSGETVELRAAAHYVPEQPQGEEEVIDSPEKITRRRKRIVALAHTVRQLEGVGSREMEDPNFYHVLVKAWNDRPGHQQQEAIWASSEPIRPRSEQMTAVDPYLAPPALPAPTGLEPSVTSSDGGRAISPSNLERRPPSMNESNDSHSNGSYQSSNPFRYSYASTLHDLALEDGVHLGTKLMSEKAWLRSPLFDQDDYFNAPTPSAPFPTASFQHARGPPSPEPIASTSRLSNSSAESACVPRNEPIRPLRRQKSNISKLRQKGKLDPPIDLSSGQPPNDATNWGLGFLGNWLQEELACQEEEEDNEVDFHTGEDGMRQVQSQMQVEKMKMKELNHSGEDVDHQDEIKINMIEDNCQDQVQDHHNSSMETIDLVLPDPSVPHAPTSAYVQAREYQYSKPCQRQSYSTPSITSYAIPLPHRDIHQTQIIVQTAIASLPSSVEREVEEMAGDGDEAVKGEVYYPSSETYSFPYPPHPHPHHLPTTLLQSPTHAAEEETEFKTPLQPVLPQMPMTPKWQLRRTSYKLLDQNPSSQTTPRPNYDRSSYPASFQAPTGGPIDIQAPDFSVTPHVSPQPAPITIALPQSDSRTDLEKGASMADNSVRPRLTMYLFILGFIIPGLWFFAGWAVGRSSPSIKADSHTTSSRSPTWLCHPDPMVRASRWAAIISTSTLIIAGVVVAIVVTTVRG</sequence>
<evidence type="ECO:0000256" key="2">
    <source>
        <dbReference type="SAM" id="Phobius"/>
    </source>
</evidence>
<accession>A0AAW0YXJ1</accession>
<feature type="region of interest" description="Disordered" evidence="1">
    <location>
        <begin position="1"/>
        <end position="43"/>
    </location>
</feature>
<feature type="transmembrane region" description="Helical" evidence="2">
    <location>
        <begin position="828"/>
        <end position="850"/>
    </location>
</feature>
<dbReference type="AlphaFoldDB" id="A0AAW0YXJ1"/>
<feature type="region of interest" description="Disordered" evidence="1">
    <location>
        <begin position="749"/>
        <end position="813"/>
    </location>
</feature>
<reference evidence="3 4" key="1">
    <citation type="journal article" date="2024" name="bioRxiv">
        <title>Comparative genomics of Cryptococcus and Kwoniella reveals pathogenesis evolution and contrasting karyotype dynamics via intercentromeric recombination or chromosome fusion.</title>
        <authorList>
            <person name="Coelho M.A."/>
            <person name="David-Palma M."/>
            <person name="Shea T."/>
            <person name="Bowers K."/>
            <person name="McGinley-Smith S."/>
            <person name="Mohammad A.W."/>
            <person name="Gnirke A."/>
            <person name="Yurkov A.M."/>
            <person name="Nowrousian M."/>
            <person name="Sun S."/>
            <person name="Cuomo C.A."/>
            <person name="Heitman J."/>
        </authorList>
    </citation>
    <scope>NUCLEOTIDE SEQUENCE [LARGE SCALE GENOMIC DNA]</scope>
    <source>
        <strain evidence="3 4">CBS 13917</strain>
    </source>
</reference>
<evidence type="ECO:0000256" key="1">
    <source>
        <dbReference type="SAM" id="MobiDB-lite"/>
    </source>
</evidence>
<keyword evidence="2" id="KW-0812">Transmembrane</keyword>
<dbReference type="Proteomes" id="UP001388673">
    <property type="component" value="Unassembled WGS sequence"/>
</dbReference>
<evidence type="ECO:0000313" key="3">
    <source>
        <dbReference type="EMBL" id="KAK8850336.1"/>
    </source>
</evidence>
<feature type="compositionally biased region" description="Polar residues" evidence="1">
    <location>
        <begin position="364"/>
        <end position="379"/>
    </location>
</feature>
<dbReference type="GeneID" id="92181511"/>
<dbReference type="RefSeq" id="XP_066801767.1">
    <property type="nucleotide sequence ID" value="XM_066947353.1"/>
</dbReference>
<keyword evidence="2" id="KW-0472">Membrane</keyword>
<dbReference type="KEGG" id="kne:92181511"/>
<dbReference type="EMBL" id="JBCAWK010000008">
    <property type="protein sequence ID" value="KAK8850336.1"/>
    <property type="molecule type" value="Genomic_DNA"/>
</dbReference>
<feature type="compositionally biased region" description="Basic and acidic residues" evidence="1">
    <location>
        <begin position="87"/>
        <end position="98"/>
    </location>
</feature>
<feature type="compositionally biased region" description="Basic and acidic residues" evidence="1">
    <location>
        <begin position="105"/>
        <end position="114"/>
    </location>
</feature>
<feature type="transmembrane region" description="Helical" evidence="2">
    <location>
        <begin position="884"/>
        <end position="907"/>
    </location>
</feature>
<feature type="compositionally biased region" description="Low complexity" evidence="1">
    <location>
        <begin position="1"/>
        <end position="16"/>
    </location>
</feature>
<comment type="caution">
    <text evidence="3">The sequence shown here is derived from an EMBL/GenBank/DDBJ whole genome shotgun (WGS) entry which is preliminary data.</text>
</comment>
<organism evidence="3 4">
    <name type="scientific">Kwoniella newhampshirensis</name>
    <dbReference type="NCBI Taxonomy" id="1651941"/>
    <lineage>
        <taxon>Eukaryota</taxon>
        <taxon>Fungi</taxon>
        <taxon>Dikarya</taxon>
        <taxon>Basidiomycota</taxon>
        <taxon>Agaricomycotina</taxon>
        <taxon>Tremellomycetes</taxon>
        <taxon>Tremellales</taxon>
        <taxon>Cryptococcaceae</taxon>
        <taxon>Kwoniella</taxon>
    </lineage>
</organism>
<evidence type="ECO:0000313" key="4">
    <source>
        <dbReference type="Proteomes" id="UP001388673"/>
    </source>
</evidence>
<proteinExistence type="predicted"/>
<keyword evidence="2" id="KW-1133">Transmembrane helix</keyword>
<keyword evidence="4" id="KW-1185">Reference proteome</keyword>
<feature type="region of interest" description="Disordered" evidence="1">
    <location>
        <begin position="327"/>
        <end position="379"/>
    </location>
</feature>
<name>A0AAW0YXJ1_9TREE</name>
<feature type="compositionally biased region" description="Polar residues" evidence="1">
    <location>
        <begin position="450"/>
        <end position="461"/>
    </location>
</feature>
<feature type="region of interest" description="Disordered" evidence="1">
    <location>
        <begin position="427"/>
        <end position="503"/>
    </location>
</feature>
<feature type="region of interest" description="Disordered" evidence="1">
    <location>
        <begin position="87"/>
        <end position="150"/>
    </location>
</feature>
<feature type="compositionally biased region" description="Polar residues" evidence="1">
    <location>
        <begin position="751"/>
        <end position="774"/>
    </location>
</feature>
<gene>
    <name evidence="3" type="ORF">IAR55_004253</name>
</gene>
<protein>
    <submittedName>
        <fullName evidence="3">Uncharacterized protein</fullName>
    </submittedName>
</protein>